<dbReference type="Gene3D" id="1.10.340.70">
    <property type="match status" value="1"/>
</dbReference>
<dbReference type="SUPFAM" id="SSF53098">
    <property type="entry name" value="Ribonuclease H-like"/>
    <property type="match status" value="1"/>
</dbReference>
<dbReference type="Gene3D" id="3.30.420.10">
    <property type="entry name" value="Ribonuclease H-like superfamily/Ribonuclease H"/>
    <property type="match status" value="1"/>
</dbReference>
<dbReference type="InterPro" id="IPR050951">
    <property type="entry name" value="Retrovirus_Pol_polyprotein"/>
</dbReference>
<dbReference type="GO" id="GO:0003964">
    <property type="term" value="F:RNA-directed DNA polymerase activity"/>
    <property type="evidence" value="ECO:0007669"/>
    <property type="project" value="UniProtKB-KW"/>
</dbReference>
<dbReference type="PANTHER" id="PTHR37984:SF15">
    <property type="entry name" value="INTEGRASE CATALYTIC DOMAIN-CONTAINING PROTEIN"/>
    <property type="match status" value="1"/>
</dbReference>
<keyword evidence="5" id="KW-0378">Hydrolase</keyword>
<evidence type="ECO:0000313" key="9">
    <source>
        <dbReference type="Ensembl" id="ENSPKIP00000015464.1"/>
    </source>
</evidence>
<dbReference type="Pfam" id="PF00665">
    <property type="entry name" value="rve"/>
    <property type="match status" value="1"/>
</dbReference>
<evidence type="ECO:0000313" key="10">
    <source>
        <dbReference type="Proteomes" id="UP000261540"/>
    </source>
</evidence>
<dbReference type="AlphaFoldDB" id="A0A3B3RAY2"/>
<organism evidence="9 10">
    <name type="scientific">Paramormyrops kingsleyae</name>
    <dbReference type="NCBI Taxonomy" id="1676925"/>
    <lineage>
        <taxon>Eukaryota</taxon>
        <taxon>Metazoa</taxon>
        <taxon>Chordata</taxon>
        <taxon>Craniata</taxon>
        <taxon>Vertebrata</taxon>
        <taxon>Euteleostomi</taxon>
        <taxon>Actinopterygii</taxon>
        <taxon>Neopterygii</taxon>
        <taxon>Teleostei</taxon>
        <taxon>Osteoglossocephala</taxon>
        <taxon>Osteoglossomorpha</taxon>
        <taxon>Osteoglossiformes</taxon>
        <taxon>Mormyridae</taxon>
        <taxon>Paramormyrops</taxon>
    </lineage>
</organism>
<dbReference type="SUPFAM" id="SSF56672">
    <property type="entry name" value="DNA/RNA polymerases"/>
    <property type="match status" value="1"/>
</dbReference>
<evidence type="ECO:0000256" key="7">
    <source>
        <dbReference type="ARBA" id="ARBA00039658"/>
    </source>
</evidence>
<dbReference type="InterPro" id="IPR012337">
    <property type="entry name" value="RNaseH-like_sf"/>
</dbReference>
<dbReference type="FunFam" id="3.30.420.10:FF:000032">
    <property type="entry name" value="Retrovirus-related Pol polyprotein from transposon 297-like Protein"/>
    <property type="match status" value="1"/>
</dbReference>
<name>A0A3B3RAY2_9TELE</name>
<dbReference type="PROSITE" id="PS50994">
    <property type="entry name" value="INTEGRASE"/>
    <property type="match status" value="1"/>
</dbReference>
<dbReference type="CDD" id="cd09274">
    <property type="entry name" value="RNase_HI_RT_Ty3"/>
    <property type="match status" value="1"/>
</dbReference>
<dbReference type="Ensembl" id="ENSPKIT00000039930.1">
    <property type="protein sequence ID" value="ENSPKIP00000015464.1"/>
    <property type="gene ID" value="ENSPKIG00000002182.1"/>
</dbReference>
<dbReference type="GO" id="GO:0016787">
    <property type="term" value="F:hydrolase activity"/>
    <property type="evidence" value="ECO:0007669"/>
    <property type="project" value="UniProtKB-KW"/>
</dbReference>
<dbReference type="InterPro" id="IPR001584">
    <property type="entry name" value="Integrase_cat-core"/>
</dbReference>
<keyword evidence="3" id="KW-0540">Nuclease</keyword>
<evidence type="ECO:0000256" key="5">
    <source>
        <dbReference type="ARBA" id="ARBA00022801"/>
    </source>
</evidence>
<dbReference type="InterPro" id="IPR043502">
    <property type="entry name" value="DNA/RNA_pol_sf"/>
</dbReference>
<dbReference type="Pfam" id="PF17921">
    <property type="entry name" value="Integrase_H2C2"/>
    <property type="match status" value="1"/>
</dbReference>
<sequence length="683" mass="77160">MQKDVQGREVAVAFASRTLHKSERPYSTPEKECLAVIWALEHFRPYVEGLHVTIFTDHSGLTWLMSRSNPTGRLARWSLRLQDFDFDVIHKPGERSKVPDALSRNPLQSDESPMGILPEHAIIGGLELRSSTALLLSDRSHVKQLQLDDPVTGDLLRMMETTPQSSGTTEESSQFSVHDGLLYFNDPTSACSVHPLKRLRLYVPESLKNTVLQYYHDHPTAGHLGMTKTLARLKHRFFWPNMSSGVKKYVSSCKVCQLTKPCQRKPAGLMVPIRPQGPWEFVGVDFVGPLPRTSNGNAYILVFVDYFSKWVEIVAVKEATAQVAASRLLSEVFSRHGAPTHLISDRGSPFVSHLFEKLLTLIGTEHRLTTAYHPQTNATERVNRTLKTAIRAYVDDKHTSWDKYIPQICFALRTAPHESTGQSPAMLLYGRELNTPLDLVSHPNGDGELDIDIPYLEQLQSSLREAHEHAKASLEVNHARRKKYYNKRRRSVHFSIGDLIRVRNHPKSDALTNFTTKLVPLYSGPCCVTQVLSDVNYRLRKLDTEEDAGVFYVVNMQPFHTRSESRVHGTDGFLSGCDELAEDLEGGVFPSRYVDSCFPDAANAACDSLSDMVYDVSTGDGASFAPVADFDVSAHDLYDYNCDDARQSHCYDLRPRLAPRVTADWSQRKWTNDYHTNRLNFNW</sequence>
<dbReference type="GeneTree" id="ENSGT01000000214408"/>
<evidence type="ECO:0000256" key="2">
    <source>
        <dbReference type="ARBA" id="ARBA00022695"/>
    </source>
</evidence>
<feature type="domain" description="Integrase catalytic" evidence="8">
    <location>
        <begin position="274"/>
        <end position="432"/>
    </location>
</feature>
<evidence type="ECO:0000256" key="3">
    <source>
        <dbReference type="ARBA" id="ARBA00022722"/>
    </source>
</evidence>
<protein>
    <recommendedName>
        <fullName evidence="7">Gypsy retrotransposon integrase-like protein 1</fullName>
    </recommendedName>
</protein>
<reference evidence="9" key="2">
    <citation type="submission" date="2025-09" db="UniProtKB">
        <authorList>
            <consortium name="Ensembl"/>
        </authorList>
    </citation>
    <scope>IDENTIFICATION</scope>
</reference>
<dbReference type="GO" id="GO:0004519">
    <property type="term" value="F:endonuclease activity"/>
    <property type="evidence" value="ECO:0007669"/>
    <property type="project" value="UniProtKB-KW"/>
</dbReference>
<dbReference type="PANTHER" id="PTHR37984">
    <property type="entry name" value="PROTEIN CBG26694"/>
    <property type="match status" value="1"/>
</dbReference>
<evidence type="ECO:0000256" key="4">
    <source>
        <dbReference type="ARBA" id="ARBA00022759"/>
    </source>
</evidence>
<keyword evidence="6" id="KW-0695">RNA-directed DNA polymerase</keyword>
<evidence type="ECO:0000256" key="1">
    <source>
        <dbReference type="ARBA" id="ARBA00022679"/>
    </source>
</evidence>
<dbReference type="InterPro" id="IPR041373">
    <property type="entry name" value="RT_RNaseH"/>
</dbReference>
<evidence type="ECO:0000259" key="8">
    <source>
        <dbReference type="PROSITE" id="PS50994"/>
    </source>
</evidence>
<evidence type="ECO:0000256" key="6">
    <source>
        <dbReference type="ARBA" id="ARBA00022918"/>
    </source>
</evidence>
<keyword evidence="10" id="KW-1185">Reference proteome</keyword>
<dbReference type="Proteomes" id="UP000261540">
    <property type="component" value="Unplaced"/>
</dbReference>
<keyword evidence="1" id="KW-0808">Transferase</keyword>
<reference evidence="9" key="1">
    <citation type="submission" date="2025-08" db="UniProtKB">
        <authorList>
            <consortium name="Ensembl"/>
        </authorList>
    </citation>
    <scope>IDENTIFICATION</scope>
</reference>
<accession>A0A3B3RAY2</accession>
<dbReference type="GO" id="GO:0003676">
    <property type="term" value="F:nucleic acid binding"/>
    <property type="evidence" value="ECO:0007669"/>
    <property type="project" value="InterPro"/>
</dbReference>
<dbReference type="InterPro" id="IPR041588">
    <property type="entry name" value="Integrase_H2C2"/>
</dbReference>
<dbReference type="Pfam" id="PF17917">
    <property type="entry name" value="RT_RNaseH"/>
    <property type="match status" value="1"/>
</dbReference>
<dbReference type="GO" id="GO:0015074">
    <property type="term" value="P:DNA integration"/>
    <property type="evidence" value="ECO:0007669"/>
    <property type="project" value="InterPro"/>
</dbReference>
<dbReference type="InterPro" id="IPR036397">
    <property type="entry name" value="RNaseH_sf"/>
</dbReference>
<proteinExistence type="predicted"/>
<keyword evidence="4" id="KW-0255">Endonuclease</keyword>
<dbReference type="FunFam" id="1.10.340.70:FF:000001">
    <property type="entry name" value="Retrovirus-related Pol polyprotein from transposon gypsy-like Protein"/>
    <property type="match status" value="1"/>
</dbReference>
<dbReference type="STRING" id="1676925.ENSPKIP00000015464"/>
<keyword evidence="2" id="KW-0548">Nucleotidyltransferase</keyword>